<dbReference type="RefSeq" id="WP_162850037.1">
    <property type="nucleotide sequence ID" value="NZ_SNYV01000011.1"/>
</dbReference>
<evidence type="ECO:0000313" key="2">
    <source>
        <dbReference type="EMBL" id="TDQ79848.1"/>
    </source>
</evidence>
<evidence type="ECO:0000313" key="3">
    <source>
        <dbReference type="Proteomes" id="UP000295292"/>
    </source>
</evidence>
<name>A0A4R6WM11_9SPHI</name>
<feature type="region of interest" description="Disordered" evidence="1">
    <location>
        <begin position="30"/>
        <end position="54"/>
    </location>
</feature>
<proteinExistence type="predicted"/>
<reference evidence="2 3" key="1">
    <citation type="submission" date="2019-03" db="EMBL/GenBank/DDBJ databases">
        <title>Genomic Encyclopedia of Archaeal and Bacterial Type Strains, Phase II (KMG-II): from individual species to whole genera.</title>
        <authorList>
            <person name="Goeker M."/>
        </authorList>
    </citation>
    <scope>NUCLEOTIDE SEQUENCE [LARGE SCALE GENOMIC DNA]</scope>
    <source>
        <strain evidence="2 3">DSM 28353</strain>
    </source>
</reference>
<keyword evidence="3" id="KW-1185">Reference proteome</keyword>
<accession>A0A4R6WM11</accession>
<comment type="caution">
    <text evidence="2">The sequence shown here is derived from an EMBL/GenBank/DDBJ whole genome shotgun (WGS) entry which is preliminary data.</text>
</comment>
<dbReference type="AlphaFoldDB" id="A0A4R6WM11"/>
<gene>
    <name evidence="2" type="ORF">CLV99_1298</name>
</gene>
<protein>
    <submittedName>
        <fullName evidence="2">Uncharacterized protein</fullName>
    </submittedName>
</protein>
<dbReference type="EMBL" id="SNYV01000011">
    <property type="protein sequence ID" value="TDQ79848.1"/>
    <property type="molecule type" value="Genomic_DNA"/>
</dbReference>
<organism evidence="2 3">
    <name type="scientific">Sphingobacterium yanglingense</name>
    <dbReference type="NCBI Taxonomy" id="1437280"/>
    <lineage>
        <taxon>Bacteria</taxon>
        <taxon>Pseudomonadati</taxon>
        <taxon>Bacteroidota</taxon>
        <taxon>Sphingobacteriia</taxon>
        <taxon>Sphingobacteriales</taxon>
        <taxon>Sphingobacteriaceae</taxon>
        <taxon>Sphingobacterium</taxon>
    </lineage>
</organism>
<evidence type="ECO:0000256" key="1">
    <source>
        <dbReference type="SAM" id="MobiDB-lite"/>
    </source>
</evidence>
<sequence length="54" mass="5652">MWHLIIALFMANSLSLHSTPKADKSIENIVADGSKGGDKGGGRPPIPNPIKGNV</sequence>
<dbReference type="Proteomes" id="UP000295292">
    <property type="component" value="Unassembled WGS sequence"/>
</dbReference>